<proteinExistence type="inferred from homology"/>
<dbReference type="RefSeq" id="XP_007867087.1">
    <property type="nucleotide sequence ID" value="XM_007868896.1"/>
</dbReference>
<comment type="similarity">
    <text evidence="1">Belongs to the IPP transferase family.</text>
</comment>
<dbReference type="GO" id="GO:0006400">
    <property type="term" value="P:tRNA modification"/>
    <property type="evidence" value="ECO:0007669"/>
    <property type="project" value="TreeGrafter"/>
</dbReference>
<sequence length="376" mass="42635">MNTRPLIAICGTTGVGKSQLSVELALALSRTKGMRKHGWNGARIINADSMQVYVGMDVITNKIPERERQGVEHLLMSFKRPGEQYVVGEWVKDAVHAINETHSQNKIPIVVGGTAYWMQHLIFPDRLAKMTEPRGRAGDIVLSEELLEHVSKLPQELRELIYALPEEPPDASIDPQAAFCLHSLLNALDPIVASRWHWKDTRKVLRSLEIIKETGRRPSDVWSEQSSISVQPRYHTLCFWLYAEPSVLNVRLDARVDEMIKQGLLDEIKELQAIATAGTSSNSVDYTLGIYQSIGYKEFHHYLNSPNPSVDAFEAAVDRMKLSTRQYAHRQVRWIRNKLLPAIYAAQSTDKSCVSVYLLDASRKLSMLISWLRFTC</sequence>
<dbReference type="HOGENOM" id="CLU_032616_2_3_1"/>
<dbReference type="KEGG" id="gtr:GLOTRDRAFT_77634"/>
<dbReference type="InterPro" id="IPR027417">
    <property type="entry name" value="P-loop_NTPase"/>
</dbReference>
<protein>
    <submittedName>
        <fullName evidence="5">tRNA isopentenyltransferase</fullName>
    </submittedName>
</protein>
<evidence type="ECO:0000313" key="5">
    <source>
        <dbReference type="EMBL" id="EPQ54855.1"/>
    </source>
</evidence>
<dbReference type="InterPro" id="IPR018022">
    <property type="entry name" value="IPT"/>
</dbReference>
<dbReference type="EMBL" id="KB469303">
    <property type="protein sequence ID" value="EPQ54855.1"/>
    <property type="molecule type" value="Genomic_DNA"/>
</dbReference>
<evidence type="ECO:0000256" key="4">
    <source>
        <dbReference type="ARBA" id="ARBA00022840"/>
    </source>
</evidence>
<evidence type="ECO:0000313" key="6">
    <source>
        <dbReference type="Proteomes" id="UP000030669"/>
    </source>
</evidence>
<evidence type="ECO:0000256" key="3">
    <source>
        <dbReference type="ARBA" id="ARBA00022741"/>
    </source>
</evidence>
<name>S7RKD7_GLOTA</name>
<dbReference type="InterPro" id="IPR039657">
    <property type="entry name" value="Dimethylallyltransferase"/>
</dbReference>
<evidence type="ECO:0000256" key="2">
    <source>
        <dbReference type="ARBA" id="ARBA00022679"/>
    </source>
</evidence>
<dbReference type="GO" id="GO:0005524">
    <property type="term" value="F:ATP binding"/>
    <property type="evidence" value="ECO:0007669"/>
    <property type="project" value="UniProtKB-KW"/>
</dbReference>
<evidence type="ECO:0000256" key="1">
    <source>
        <dbReference type="ARBA" id="ARBA00005842"/>
    </source>
</evidence>
<dbReference type="PANTHER" id="PTHR11088:SF89">
    <property type="entry name" value="TRNA DIMETHYLALLYLTRANSFERASE"/>
    <property type="match status" value="1"/>
</dbReference>
<keyword evidence="3" id="KW-0547">Nucleotide-binding</keyword>
<keyword evidence="6" id="KW-1185">Reference proteome</keyword>
<dbReference type="HAMAP" id="MF_00185">
    <property type="entry name" value="IPP_trans"/>
    <property type="match status" value="1"/>
</dbReference>
<dbReference type="STRING" id="670483.S7RKD7"/>
<dbReference type="GO" id="GO:0052381">
    <property type="term" value="F:tRNA dimethylallyltransferase activity"/>
    <property type="evidence" value="ECO:0007669"/>
    <property type="project" value="InterPro"/>
</dbReference>
<dbReference type="Gene3D" id="1.10.20.140">
    <property type="match status" value="1"/>
</dbReference>
<dbReference type="eggNOG" id="KOG1384">
    <property type="taxonomic scope" value="Eukaryota"/>
</dbReference>
<keyword evidence="4" id="KW-0067">ATP-binding</keyword>
<dbReference type="OMA" id="WGLHLKS"/>
<dbReference type="AlphaFoldDB" id="S7RKD7"/>
<accession>S7RKD7</accession>
<gene>
    <name evidence="5" type="ORF">GLOTRDRAFT_77634</name>
</gene>
<dbReference type="PANTHER" id="PTHR11088">
    <property type="entry name" value="TRNA DIMETHYLALLYLTRANSFERASE"/>
    <property type="match status" value="1"/>
</dbReference>
<dbReference type="GO" id="GO:0005739">
    <property type="term" value="C:mitochondrion"/>
    <property type="evidence" value="ECO:0007669"/>
    <property type="project" value="TreeGrafter"/>
</dbReference>
<dbReference type="GeneID" id="19308726"/>
<reference evidence="5 6" key="1">
    <citation type="journal article" date="2012" name="Science">
        <title>The Paleozoic origin of enzymatic lignin decomposition reconstructed from 31 fungal genomes.</title>
        <authorList>
            <person name="Floudas D."/>
            <person name="Binder M."/>
            <person name="Riley R."/>
            <person name="Barry K."/>
            <person name="Blanchette R.A."/>
            <person name="Henrissat B."/>
            <person name="Martinez A.T."/>
            <person name="Otillar R."/>
            <person name="Spatafora J.W."/>
            <person name="Yadav J.S."/>
            <person name="Aerts A."/>
            <person name="Benoit I."/>
            <person name="Boyd A."/>
            <person name="Carlson A."/>
            <person name="Copeland A."/>
            <person name="Coutinho P.M."/>
            <person name="de Vries R.P."/>
            <person name="Ferreira P."/>
            <person name="Findley K."/>
            <person name="Foster B."/>
            <person name="Gaskell J."/>
            <person name="Glotzer D."/>
            <person name="Gorecki P."/>
            <person name="Heitman J."/>
            <person name="Hesse C."/>
            <person name="Hori C."/>
            <person name="Igarashi K."/>
            <person name="Jurgens J.A."/>
            <person name="Kallen N."/>
            <person name="Kersten P."/>
            <person name="Kohler A."/>
            <person name="Kuees U."/>
            <person name="Kumar T.K.A."/>
            <person name="Kuo A."/>
            <person name="LaButti K."/>
            <person name="Larrondo L.F."/>
            <person name="Lindquist E."/>
            <person name="Ling A."/>
            <person name="Lombard V."/>
            <person name="Lucas S."/>
            <person name="Lundell T."/>
            <person name="Martin R."/>
            <person name="McLaughlin D.J."/>
            <person name="Morgenstern I."/>
            <person name="Morin E."/>
            <person name="Murat C."/>
            <person name="Nagy L.G."/>
            <person name="Nolan M."/>
            <person name="Ohm R.A."/>
            <person name="Patyshakuliyeva A."/>
            <person name="Rokas A."/>
            <person name="Ruiz-Duenas F.J."/>
            <person name="Sabat G."/>
            <person name="Salamov A."/>
            <person name="Samejima M."/>
            <person name="Schmutz J."/>
            <person name="Slot J.C."/>
            <person name="St John F."/>
            <person name="Stenlid J."/>
            <person name="Sun H."/>
            <person name="Sun S."/>
            <person name="Syed K."/>
            <person name="Tsang A."/>
            <person name="Wiebenga A."/>
            <person name="Young D."/>
            <person name="Pisabarro A."/>
            <person name="Eastwood D.C."/>
            <person name="Martin F."/>
            <person name="Cullen D."/>
            <person name="Grigoriev I.V."/>
            <person name="Hibbett D.S."/>
        </authorList>
    </citation>
    <scope>NUCLEOTIDE SEQUENCE [LARGE SCALE GENOMIC DNA]</scope>
    <source>
        <strain evidence="5 6">ATCC 11539</strain>
    </source>
</reference>
<dbReference type="Pfam" id="PF01715">
    <property type="entry name" value="IPPT"/>
    <property type="match status" value="1"/>
</dbReference>
<dbReference type="OrthoDB" id="775260at2759"/>
<organism evidence="5 6">
    <name type="scientific">Gloeophyllum trabeum (strain ATCC 11539 / FP-39264 / Madison 617)</name>
    <name type="common">Brown rot fungus</name>
    <dbReference type="NCBI Taxonomy" id="670483"/>
    <lineage>
        <taxon>Eukaryota</taxon>
        <taxon>Fungi</taxon>
        <taxon>Dikarya</taxon>
        <taxon>Basidiomycota</taxon>
        <taxon>Agaricomycotina</taxon>
        <taxon>Agaricomycetes</taxon>
        <taxon>Gloeophyllales</taxon>
        <taxon>Gloeophyllaceae</taxon>
        <taxon>Gloeophyllum</taxon>
    </lineage>
</organism>
<keyword evidence="2 5" id="KW-0808">Transferase</keyword>
<dbReference type="SUPFAM" id="SSF52540">
    <property type="entry name" value="P-loop containing nucleoside triphosphate hydrolases"/>
    <property type="match status" value="1"/>
</dbReference>
<dbReference type="Proteomes" id="UP000030669">
    <property type="component" value="Unassembled WGS sequence"/>
</dbReference>
<dbReference type="Gene3D" id="3.40.50.300">
    <property type="entry name" value="P-loop containing nucleotide triphosphate hydrolases"/>
    <property type="match status" value="1"/>
</dbReference>